<dbReference type="PANTHER" id="PTHR12241:SF147">
    <property type="entry name" value="TUBULIN POLYGLUTAMYLASE TTLL7"/>
    <property type="match status" value="1"/>
</dbReference>
<evidence type="ECO:0000256" key="2">
    <source>
        <dbReference type="ARBA" id="ARBA00022741"/>
    </source>
</evidence>
<dbReference type="PANTHER" id="PTHR12241">
    <property type="entry name" value="TUBULIN POLYGLUTAMYLASE"/>
    <property type="match status" value="1"/>
</dbReference>
<comment type="caution">
    <text evidence="4">The sequence shown here is derived from an EMBL/GenBank/DDBJ whole genome shotgun (WGS) entry which is preliminary data.</text>
</comment>
<sequence>MSNIDKEHEIQTPSRRKAGKKITINIAFTQYEIIQKISQSLGWRVKSIDDDEDDSDLIWTDCSVQPEKLCKMKPYQKINHFPNMHEIARKNFLAKNLNKLRKLFPDDFSFYPKTFLYPSELSSLKLYNTSKKFYIVKPEASCQGKGIFLTKSLEGFVENERYVIQEYITNPLLIDKLKFDMRIYVLIAGCDPLKVFLHKEGLGRFATEPYSPPNSKNFHNTCMHLTNYAINKNSENFIFNSDPKNDNVGHKRSLTATMSKIQELGFDIEKIWKDISAIIVKTLCTIQPSLAHVYKACQPDDPYNGMCFEVLGFDIILDETGKPWLLEVNHSPSFNIDSPLDYKIKFQVLQQALVLLNLNPDNKREYDDRKKKQILFRTLSHNKQQEKDNKISDFKNAQLKRATWENSHIGDFTMIFPSSNPIFDNYLRASQQIWVESTGGRILNKDQRPVSQEGTSKALSSMKKNLQYSTKKNDLTVFQRLYKIKKVKIEPGPVPPCVQLDEAFKTQYFKSQTPYSFIELVIPKKIEERSRYRSFPKKRISNNHQHFEEMLKEKKFGERLAMLGGGKNTQPYETPLQICSVITDEGLFSDPQRAKFFKQLLFKKLF</sequence>
<dbReference type="Proteomes" id="UP000187209">
    <property type="component" value="Unassembled WGS sequence"/>
</dbReference>
<reference evidence="4 5" key="1">
    <citation type="submission" date="2016-11" db="EMBL/GenBank/DDBJ databases">
        <title>The macronuclear genome of Stentor coeruleus: a giant cell with tiny introns.</title>
        <authorList>
            <person name="Slabodnick M."/>
            <person name="Ruby J.G."/>
            <person name="Reiff S.B."/>
            <person name="Swart E.C."/>
            <person name="Gosai S."/>
            <person name="Prabakaran S."/>
            <person name="Witkowska E."/>
            <person name="Larue G.E."/>
            <person name="Fisher S."/>
            <person name="Freeman R.M."/>
            <person name="Gunawardena J."/>
            <person name="Chu W."/>
            <person name="Stover N.A."/>
            <person name="Gregory B.D."/>
            <person name="Nowacki M."/>
            <person name="Derisi J."/>
            <person name="Roy S.W."/>
            <person name="Marshall W.F."/>
            <person name="Sood P."/>
        </authorList>
    </citation>
    <scope>NUCLEOTIDE SEQUENCE [LARGE SCALE GENOMIC DNA]</scope>
    <source>
        <strain evidence="4">WM001</strain>
    </source>
</reference>
<keyword evidence="1" id="KW-0436">Ligase</keyword>
<dbReference type="PROSITE" id="PS51221">
    <property type="entry name" value="TTL"/>
    <property type="match status" value="1"/>
</dbReference>
<proteinExistence type="predicted"/>
<accession>A0A1R2B6M8</accession>
<dbReference type="InterPro" id="IPR004344">
    <property type="entry name" value="TTL/TTLL_fam"/>
</dbReference>
<name>A0A1R2B6M8_9CILI</name>
<evidence type="ECO:0000313" key="5">
    <source>
        <dbReference type="Proteomes" id="UP000187209"/>
    </source>
</evidence>
<gene>
    <name evidence="4" type="ORF">SteCoe_29189</name>
</gene>
<evidence type="ECO:0000313" key="4">
    <source>
        <dbReference type="EMBL" id="OMJ72396.1"/>
    </source>
</evidence>
<keyword evidence="3" id="KW-0067">ATP-binding</keyword>
<keyword evidence="2" id="KW-0547">Nucleotide-binding</keyword>
<evidence type="ECO:0008006" key="6">
    <source>
        <dbReference type="Google" id="ProtNLM"/>
    </source>
</evidence>
<evidence type="ECO:0000256" key="1">
    <source>
        <dbReference type="ARBA" id="ARBA00022598"/>
    </source>
</evidence>
<dbReference type="GO" id="GO:0036064">
    <property type="term" value="C:ciliary basal body"/>
    <property type="evidence" value="ECO:0007669"/>
    <property type="project" value="TreeGrafter"/>
</dbReference>
<dbReference type="SUPFAM" id="SSF56059">
    <property type="entry name" value="Glutathione synthetase ATP-binding domain-like"/>
    <property type="match status" value="1"/>
</dbReference>
<dbReference type="GO" id="GO:0070740">
    <property type="term" value="F:tubulin-glutamic acid ligase activity"/>
    <property type="evidence" value="ECO:0007669"/>
    <property type="project" value="TreeGrafter"/>
</dbReference>
<dbReference type="OrthoDB" id="202825at2759"/>
<dbReference type="GO" id="GO:0000226">
    <property type="term" value="P:microtubule cytoskeleton organization"/>
    <property type="evidence" value="ECO:0007669"/>
    <property type="project" value="TreeGrafter"/>
</dbReference>
<dbReference type="Gene3D" id="3.30.470.20">
    <property type="entry name" value="ATP-grasp fold, B domain"/>
    <property type="match status" value="1"/>
</dbReference>
<evidence type="ECO:0000256" key="3">
    <source>
        <dbReference type="ARBA" id="ARBA00022840"/>
    </source>
</evidence>
<dbReference type="GO" id="GO:0015631">
    <property type="term" value="F:tubulin binding"/>
    <property type="evidence" value="ECO:0007669"/>
    <property type="project" value="TreeGrafter"/>
</dbReference>
<dbReference type="GO" id="GO:0005524">
    <property type="term" value="F:ATP binding"/>
    <property type="evidence" value="ECO:0007669"/>
    <property type="project" value="UniProtKB-KW"/>
</dbReference>
<dbReference type="EMBL" id="MPUH01000905">
    <property type="protein sequence ID" value="OMJ72396.1"/>
    <property type="molecule type" value="Genomic_DNA"/>
</dbReference>
<dbReference type="Pfam" id="PF03133">
    <property type="entry name" value="TTL"/>
    <property type="match status" value="1"/>
</dbReference>
<protein>
    <recommendedName>
        <fullName evidence="6">Tubulin--tyrosine ligase-like protein 9</fullName>
    </recommendedName>
</protein>
<organism evidence="4 5">
    <name type="scientific">Stentor coeruleus</name>
    <dbReference type="NCBI Taxonomy" id="5963"/>
    <lineage>
        <taxon>Eukaryota</taxon>
        <taxon>Sar</taxon>
        <taxon>Alveolata</taxon>
        <taxon>Ciliophora</taxon>
        <taxon>Postciliodesmatophora</taxon>
        <taxon>Heterotrichea</taxon>
        <taxon>Heterotrichida</taxon>
        <taxon>Stentoridae</taxon>
        <taxon>Stentor</taxon>
    </lineage>
</organism>
<dbReference type="AlphaFoldDB" id="A0A1R2B6M8"/>
<keyword evidence="5" id="KW-1185">Reference proteome</keyword>